<dbReference type="AlphaFoldDB" id="A0A225UFI6"/>
<comment type="caution">
    <text evidence="1">The sequence shown here is derived from an EMBL/GenBank/DDBJ whole genome shotgun (WGS) entry which is preliminary data.</text>
</comment>
<protein>
    <submittedName>
        <fullName evidence="1">Uncharacterized protein</fullName>
    </submittedName>
</protein>
<evidence type="ECO:0000313" key="2">
    <source>
        <dbReference type="Proteomes" id="UP000198211"/>
    </source>
</evidence>
<organism evidence="1 2">
    <name type="scientific">Phytophthora megakarya</name>
    <dbReference type="NCBI Taxonomy" id="4795"/>
    <lineage>
        <taxon>Eukaryota</taxon>
        <taxon>Sar</taxon>
        <taxon>Stramenopiles</taxon>
        <taxon>Oomycota</taxon>
        <taxon>Peronosporomycetes</taxon>
        <taxon>Peronosporales</taxon>
        <taxon>Peronosporaceae</taxon>
        <taxon>Phytophthora</taxon>
    </lineage>
</organism>
<evidence type="ECO:0000313" key="1">
    <source>
        <dbReference type="EMBL" id="OWY91788.1"/>
    </source>
</evidence>
<reference evidence="2" key="1">
    <citation type="submission" date="2017-03" db="EMBL/GenBank/DDBJ databases">
        <title>Phytopthora megakarya and P. palmivora, two closely related causual agents of cacao black pod achieved similar genome size and gene model numbers by different mechanisms.</title>
        <authorList>
            <person name="Ali S."/>
            <person name="Shao J."/>
            <person name="Larry D.J."/>
            <person name="Kronmiller B."/>
            <person name="Shen D."/>
            <person name="Strem M.D."/>
            <person name="Melnick R.L."/>
            <person name="Guiltinan M.J."/>
            <person name="Tyler B.M."/>
            <person name="Meinhardt L.W."/>
            <person name="Bailey B.A."/>
        </authorList>
    </citation>
    <scope>NUCLEOTIDE SEQUENCE [LARGE SCALE GENOMIC DNA]</scope>
    <source>
        <strain evidence="2">zdho120</strain>
    </source>
</reference>
<dbReference type="OrthoDB" id="129630at2759"/>
<proteinExistence type="predicted"/>
<gene>
    <name evidence="1" type="ORF">PHMEG_00039489</name>
</gene>
<keyword evidence="2" id="KW-1185">Reference proteome</keyword>
<dbReference type="EMBL" id="NBNE01019495">
    <property type="protein sequence ID" value="OWY91788.1"/>
    <property type="molecule type" value="Genomic_DNA"/>
</dbReference>
<name>A0A225UFI6_9STRA</name>
<dbReference type="Proteomes" id="UP000198211">
    <property type="component" value="Unassembled WGS sequence"/>
</dbReference>
<accession>A0A225UFI6</accession>
<sequence length="97" mass="10556">MTLSPASATTLAFETTGEARLVGIPATREHLRSDTFVQDGYGGLEVLIQMESLGLCELASLADYVAEGEDIYDYILTPRETPLLDGELDEVVKSVEF</sequence>